<keyword evidence="3" id="KW-1185">Reference proteome</keyword>
<evidence type="ECO:0008006" key="4">
    <source>
        <dbReference type="Google" id="ProtNLM"/>
    </source>
</evidence>
<keyword evidence="1" id="KW-0812">Transmembrane</keyword>
<feature type="transmembrane region" description="Helical" evidence="1">
    <location>
        <begin position="50"/>
        <end position="72"/>
    </location>
</feature>
<keyword evidence="1" id="KW-0472">Membrane</keyword>
<proteinExistence type="predicted"/>
<comment type="caution">
    <text evidence="2">The sequence shown here is derived from an EMBL/GenBank/DDBJ whole genome shotgun (WGS) entry which is preliminary data.</text>
</comment>
<dbReference type="Proteomes" id="UP001500618">
    <property type="component" value="Unassembled WGS sequence"/>
</dbReference>
<protein>
    <recommendedName>
        <fullName evidence="4">Alkaline shock response membrane anchor protein AmaP</fullName>
    </recommendedName>
</protein>
<reference evidence="2 3" key="1">
    <citation type="journal article" date="2019" name="Int. J. Syst. Evol. Microbiol.">
        <title>The Global Catalogue of Microorganisms (GCM) 10K type strain sequencing project: providing services to taxonomists for standard genome sequencing and annotation.</title>
        <authorList>
            <consortium name="The Broad Institute Genomics Platform"/>
            <consortium name="The Broad Institute Genome Sequencing Center for Infectious Disease"/>
            <person name="Wu L."/>
            <person name="Ma J."/>
        </authorList>
    </citation>
    <scope>NUCLEOTIDE SEQUENCE [LARGE SCALE GENOMIC DNA]</scope>
    <source>
        <strain evidence="2 3">JCM 14718</strain>
    </source>
</reference>
<dbReference type="RefSeq" id="WP_344313113.1">
    <property type="nucleotide sequence ID" value="NZ_BAAANY010000020.1"/>
</dbReference>
<gene>
    <name evidence="2" type="ORF">GCM10009765_52600</name>
</gene>
<evidence type="ECO:0000313" key="2">
    <source>
        <dbReference type="EMBL" id="GAA1696765.1"/>
    </source>
</evidence>
<sequence>MNPRTDRANRVLLTLFSLLILAAGIAGLMVSFGSIQAIRASAKVVPAVPPWLLPAVVAGSIVLASLGLWWVVAQTRLDRVARLELEKDPSLGGTTLMCRALLDAVGAEVADISGVRRASARMIGRTRRPQLLLKIQAEPTADLGALRDRIETAAIAHVREALETDLPARVEFTVGASSRQRVA</sequence>
<organism evidence="2 3">
    <name type="scientific">Fodinicola feengrottensis</name>
    <dbReference type="NCBI Taxonomy" id="435914"/>
    <lineage>
        <taxon>Bacteria</taxon>
        <taxon>Bacillati</taxon>
        <taxon>Actinomycetota</taxon>
        <taxon>Actinomycetes</taxon>
        <taxon>Mycobacteriales</taxon>
        <taxon>Fodinicola</taxon>
    </lineage>
</organism>
<name>A0ABN2I1M6_9ACTN</name>
<evidence type="ECO:0000313" key="3">
    <source>
        <dbReference type="Proteomes" id="UP001500618"/>
    </source>
</evidence>
<evidence type="ECO:0000256" key="1">
    <source>
        <dbReference type="SAM" id="Phobius"/>
    </source>
</evidence>
<keyword evidence="1" id="KW-1133">Transmembrane helix</keyword>
<dbReference type="EMBL" id="BAAANY010000020">
    <property type="protein sequence ID" value="GAA1696765.1"/>
    <property type="molecule type" value="Genomic_DNA"/>
</dbReference>
<accession>A0ABN2I1M6</accession>